<dbReference type="PANTHER" id="PTHR30313:SF2">
    <property type="entry name" value="DNA PRIMASE"/>
    <property type="match status" value="1"/>
</dbReference>
<dbReference type="InterPro" id="IPR050219">
    <property type="entry name" value="DnaG_primase"/>
</dbReference>
<dbReference type="Gene3D" id="3.40.1360.10">
    <property type="match status" value="1"/>
</dbReference>
<name>A0A1Y4N5A3_9FIRM</name>
<sequence length="303" mass="34567">MNLQQDIDTIWIKDEQMQMECMEDLTVIRKVFDDQMVQQDIAFWRSLGLFYVPSDQYMKDKLGSHITQFQYGLYRAGYCSLYDRVAIPLRSLTGDVLGFAGYLCSEPSGDTSDYMSSVKYLFPPEHVLDKSRYVYCEPDWFKGALSDEYICIVDGLFDAIRLNQNGIHAVSLCGSRLTEWHKMYLSFIKRKIVIADNDSAGVRLAEQCLRSMTGVSWMRFSGFKDIDDWMKSKDRADKVSLAVRNICDTGSVGYNLCVGNSRARKTFDEFEREKFAEPVDGSALKRIIVQGFNTGEVISVGQG</sequence>
<accession>A0A1Y4N5A3</accession>
<dbReference type="SUPFAM" id="SSF56731">
    <property type="entry name" value="DNA primase core"/>
    <property type="match status" value="1"/>
</dbReference>
<reference evidence="2" key="1">
    <citation type="submission" date="2017-04" db="EMBL/GenBank/DDBJ databases">
        <title>Function of individual gut microbiota members based on whole genome sequencing of pure cultures obtained from chicken caecum.</title>
        <authorList>
            <person name="Medvecky M."/>
            <person name="Cejkova D."/>
            <person name="Polansky O."/>
            <person name="Karasova D."/>
            <person name="Kubasova T."/>
            <person name="Cizek A."/>
            <person name="Rychlik I."/>
        </authorList>
    </citation>
    <scope>NUCLEOTIDE SEQUENCE [LARGE SCALE GENOMIC DNA]</scope>
    <source>
        <strain evidence="2">An175</strain>
    </source>
</reference>
<organism evidence="1 2">
    <name type="scientific">Anaerotruncus colihominis</name>
    <dbReference type="NCBI Taxonomy" id="169435"/>
    <lineage>
        <taxon>Bacteria</taxon>
        <taxon>Bacillati</taxon>
        <taxon>Bacillota</taxon>
        <taxon>Clostridia</taxon>
        <taxon>Eubacteriales</taxon>
        <taxon>Oscillospiraceae</taxon>
        <taxon>Anaerotruncus</taxon>
    </lineage>
</organism>
<proteinExistence type="predicted"/>
<dbReference type="GO" id="GO:0006269">
    <property type="term" value="P:DNA replication, synthesis of primer"/>
    <property type="evidence" value="ECO:0007669"/>
    <property type="project" value="TreeGrafter"/>
</dbReference>
<evidence type="ECO:0000313" key="2">
    <source>
        <dbReference type="Proteomes" id="UP000196386"/>
    </source>
</evidence>
<comment type="caution">
    <text evidence="1">The sequence shown here is derived from an EMBL/GenBank/DDBJ whole genome shotgun (WGS) entry which is preliminary data.</text>
</comment>
<dbReference type="RefSeq" id="WP_087299729.1">
    <property type="nucleotide sequence ID" value="NZ_NFKP01000003.1"/>
</dbReference>
<dbReference type="Proteomes" id="UP000196386">
    <property type="component" value="Unassembled WGS sequence"/>
</dbReference>
<dbReference type="GO" id="GO:0005737">
    <property type="term" value="C:cytoplasm"/>
    <property type="evidence" value="ECO:0007669"/>
    <property type="project" value="TreeGrafter"/>
</dbReference>
<dbReference type="AlphaFoldDB" id="A0A1Y4N5A3"/>
<protein>
    <recommendedName>
        <fullName evidence="3">DNA primase</fullName>
    </recommendedName>
</protein>
<dbReference type="Pfam" id="PF13155">
    <property type="entry name" value="Toprim_2"/>
    <property type="match status" value="1"/>
</dbReference>
<dbReference type="EMBL" id="NFKP01000003">
    <property type="protein sequence ID" value="OUP70608.1"/>
    <property type="molecule type" value="Genomic_DNA"/>
</dbReference>
<evidence type="ECO:0008006" key="3">
    <source>
        <dbReference type="Google" id="ProtNLM"/>
    </source>
</evidence>
<gene>
    <name evidence="1" type="ORF">B5F11_03980</name>
</gene>
<evidence type="ECO:0000313" key="1">
    <source>
        <dbReference type="EMBL" id="OUP70608.1"/>
    </source>
</evidence>
<dbReference type="PANTHER" id="PTHR30313">
    <property type="entry name" value="DNA PRIMASE"/>
    <property type="match status" value="1"/>
</dbReference>